<comment type="function">
    <text evidence="2">Stimulates transcription elongation.</text>
</comment>
<dbReference type="Proteomes" id="UP000242015">
    <property type="component" value="Unassembled WGS sequence"/>
</dbReference>
<comment type="similarity">
    <text evidence="2">Belongs to the archaeal Spt4 family.</text>
</comment>
<dbReference type="HAMAP" id="MF_00949">
    <property type="entry name" value="Spt4_arch"/>
    <property type="match status" value="1"/>
</dbReference>
<keyword evidence="1 2" id="KW-0804">Transcription</keyword>
<protein>
    <recommendedName>
        <fullName evidence="2">Transcription elongation factor Spt4</fullName>
    </recommendedName>
</protein>
<proteinExistence type="inferred from homology"/>
<feature type="binding site" evidence="2">
    <location>
        <position position="25"/>
    </location>
    <ligand>
        <name>Zn(2+)</name>
        <dbReference type="ChEBI" id="CHEBI:29105"/>
    </ligand>
</feature>
<dbReference type="SMART" id="SM01389">
    <property type="entry name" value="Spt4"/>
    <property type="match status" value="1"/>
</dbReference>
<dbReference type="EMBL" id="NEXF01000010">
    <property type="protein sequence ID" value="PSO09314.1"/>
    <property type="molecule type" value="Genomic_DNA"/>
</dbReference>
<feature type="binding site" evidence="2">
    <location>
        <position position="11"/>
    </location>
    <ligand>
        <name>Zn(2+)</name>
        <dbReference type="ChEBI" id="CHEBI:29105"/>
    </ligand>
</feature>
<evidence type="ECO:0000313" key="4">
    <source>
        <dbReference type="EMBL" id="PSO09314.1"/>
    </source>
</evidence>
<dbReference type="Pfam" id="PF06093">
    <property type="entry name" value="Spt4"/>
    <property type="match status" value="1"/>
</dbReference>
<name>A0A2R6CEH9_9ARCH</name>
<dbReference type="PANTHER" id="PTHR40704">
    <property type="entry name" value="TRANSCRIPTION ELONGATION FACTOR SPT4"/>
    <property type="match status" value="1"/>
</dbReference>
<accession>A0A2R6CEH9</accession>
<dbReference type="InterPro" id="IPR029040">
    <property type="entry name" value="RPABC4/Spt4"/>
</dbReference>
<evidence type="ECO:0000256" key="1">
    <source>
        <dbReference type="ARBA" id="ARBA00023163"/>
    </source>
</evidence>
<comment type="subunit">
    <text evidence="2">Heterodimer composed of Spt4 and Spt5.</text>
</comment>
<evidence type="ECO:0000259" key="3">
    <source>
        <dbReference type="SMART" id="SM01389"/>
    </source>
</evidence>
<feature type="domain" description="Spt4/RpoE2 zinc finger" evidence="3">
    <location>
        <begin position="8"/>
        <end position="68"/>
    </location>
</feature>
<sequence length="68" mass="7570">MPLKSSTLKACKVCKFLNPVKAVSCENCGAQKFSEAWSGLIIIYDPDNSQIARTLNITKRGKYALELY</sequence>
<comment type="caution">
    <text evidence="4">The sequence shown here is derived from an EMBL/GenBank/DDBJ whole genome shotgun (WGS) entry which is preliminary data.</text>
</comment>
<dbReference type="InterPro" id="IPR038589">
    <property type="entry name" value="Spt4_dom_sf"/>
</dbReference>
<evidence type="ECO:0000256" key="2">
    <source>
        <dbReference type="HAMAP-Rule" id="MF_00949"/>
    </source>
</evidence>
<dbReference type="NCBIfam" id="NF041664">
    <property type="entry name" value="RNAP_arch_Epp"/>
    <property type="match status" value="1"/>
</dbReference>
<dbReference type="PANTHER" id="PTHR40704:SF1">
    <property type="entry name" value="TRANSCRIPTION ELONGATION FACTOR SPT4"/>
    <property type="match status" value="1"/>
</dbReference>
<keyword evidence="2" id="KW-0479">Metal-binding</keyword>
<dbReference type="InterPro" id="IPR022800">
    <property type="entry name" value="Spt4/RpoE2_Znf"/>
</dbReference>
<gene>
    <name evidence="2" type="primary">spt4</name>
    <name evidence="4" type="ORF">B9Q04_01130</name>
</gene>
<feature type="binding site" evidence="2">
    <location>
        <position position="28"/>
    </location>
    <ligand>
        <name>Zn(2+)</name>
        <dbReference type="ChEBI" id="CHEBI:29105"/>
    </ligand>
</feature>
<dbReference type="Gene3D" id="2.20.28.90">
    <property type="match status" value="1"/>
</dbReference>
<dbReference type="AlphaFoldDB" id="A0A2R6CEH9"/>
<feature type="binding site" evidence="2">
    <location>
        <position position="14"/>
    </location>
    <ligand>
        <name>Zn(2+)</name>
        <dbReference type="ChEBI" id="CHEBI:29105"/>
    </ligand>
</feature>
<dbReference type="GO" id="GO:0006355">
    <property type="term" value="P:regulation of DNA-templated transcription"/>
    <property type="evidence" value="ECO:0007669"/>
    <property type="project" value="UniProtKB-UniRule"/>
</dbReference>
<keyword evidence="2" id="KW-0805">Transcription regulation</keyword>
<organism evidence="4 5">
    <name type="scientific">Candidatus Marsarchaeota G2 archaeon BE_D</name>
    <dbReference type="NCBI Taxonomy" id="1978158"/>
    <lineage>
        <taxon>Archaea</taxon>
        <taxon>Candidatus Marsarchaeota</taxon>
        <taxon>Candidatus Marsarchaeota group 2</taxon>
    </lineage>
</organism>
<dbReference type="SUPFAM" id="SSF63393">
    <property type="entry name" value="RNA polymerase subunits"/>
    <property type="match status" value="1"/>
</dbReference>
<dbReference type="InterPro" id="IPR007178">
    <property type="entry name" value="Spt4_arch"/>
</dbReference>
<reference evidence="4 5" key="1">
    <citation type="submission" date="2017-04" db="EMBL/GenBank/DDBJ databases">
        <title>Novel microbial lineages endemic to geothermal iron-oxide mats fill important gaps in the evolutionary history of Archaea.</title>
        <authorList>
            <person name="Jay Z.J."/>
            <person name="Beam J.P."/>
            <person name="Dlakic M."/>
            <person name="Rusch D.B."/>
            <person name="Kozubal M.A."/>
            <person name="Inskeep W.P."/>
        </authorList>
    </citation>
    <scope>NUCLEOTIDE SEQUENCE [LARGE SCALE GENOMIC DNA]</scope>
    <source>
        <strain evidence="4">BE_D</strain>
    </source>
</reference>
<dbReference type="GO" id="GO:0008270">
    <property type="term" value="F:zinc ion binding"/>
    <property type="evidence" value="ECO:0007669"/>
    <property type="project" value="UniProtKB-UniRule"/>
</dbReference>
<evidence type="ECO:0000313" key="5">
    <source>
        <dbReference type="Proteomes" id="UP000242015"/>
    </source>
</evidence>
<keyword evidence="2" id="KW-0862">Zinc</keyword>